<dbReference type="AlphaFoldDB" id="E3H041"/>
<protein>
    <recommendedName>
        <fullName evidence="3">3-methyladenine DNA glycosylase</fullName>
    </recommendedName>
</protein>
<proteinExistence type="predicted"/>
<dbReference type="KEGG" id="rdn:HMPREF0733_10390"/>
<dbReference type="InterPro" id="IPR011257">
    <property type="entry name" value="DNA_glycosylase"/>
</dbReference>
<sequence>MPTESVSDAAYRIELSRLPMRTSALTARITVGIQALIYPHVPVHVGQTLGRLQRGPTDPTFHRLRAPRSERSRTADDTLWIGARTPSLQLPATLYFTRRFEGATSALNAPVQVCLWAESSPATPDDAFPTEQVYSELEDFASLIPAWLGLHDPREEFAKLPAFEHLPLKIRRAYRENPGLRLSASGQLTRHMLAAIVEQRVTQPEAFDALRWIIMRYGESAPFSGNPAQPPYLRIYPTAQVLATIPSWDWHRARVDSARYSTVYRFTQRADALKRLGATGRIAHLAAALDDIPGVGPWSVAETLQGFCGHPDAVSVGDYHLAHTVGFAFTGERTDDAGMLRLLAPYAGHRQRVVRLIQEAGIHKPRYGARISIPDYRDF</sequence>
<evidence type="ECO:0000313" key="1">
    <source>
        <dbReference type="EMBL" id="ADP39848.1"/>
    </source>
</evidence>
<dbReference type="HOGENOM" id="CLU_052970_0_0_11"/>
<dbReference type="SUPFAM" id="SSF48150">
    <property type="entry name" value="DNA-glycosylase"/>
    <property type="match status" value="1"/>
</dbReference>
<dbReference type="GO" id="GO:0006281">
    <property type="term" value="P:DNA repair"/>
    <property type="evidence" value="ECO:0007669"/>
    <property type="project" value="InterPro"/>
</dbReference>
<dbReference type="GO" id="GO:0003824">
    <property type="term" value="F:catalytic activity"/>
    <property type="evidence" value="ECO:0007669"/>
    <property type="project" value="InterPro"/>
</dbReference>
<dbReference type="EMBL" id="CP002280">
    <property type="protein sequence ID" value="ADP39848.1"/>
    <property type="molecule type" value="Genomic_DNA"/>
</dbReference>
<gene>
    <name evidence="1" type="ordered locus">HMPREF0733_10390</name>
</gene>
<accession>E3H041</accession>
<reference evidence="2" key="1">
    <citation type="submission" date="2010-10" db="EMBL/GenBank/DDBJ databases">
        <title>The complete genome of Rothia dentocariosa ATCC 17931.</title>
        <authorList>
            <person name="Muzny D."/>
            <person name="Qin X."/>
            <person name="Buhay C."/>
            <person name="Dugan-Rocha S."/>
            <person name="Ding Y."/>
            <person name="Chen G."/>
            <person name="Hawes A."/>
            <person name="Holder M."/>
            <person name="Jhangiani S."/>
            <person name="Johnson A."/>
            <person name="Khan Z."/>
            <person name="Li Z."/>
            <person name="Liu W."/>
            <person name="Liu X."/>
            <person name="Perez L."/>
            <person name="Shen H."/>
            <person name="Wang Q."/>
            <person name="Watt J."/>
            <person name="Xi L."/>
            <person name="Xin Y."/>
            <person name="Zhou J."/>
            <person name="Deng J."/>
            <person name="Jiang H."/>
            <person name="Liu Y."/>
            <person name="Qu J."/>
            <person name="Song X.-Z."/>
            <person name="Zhang L."/>
            <person name="Villasana D."/>
            <person name="Johnson A."/>
            <person name="Liu J."/>
            <person name="Liyanage D."/>
            <person name="Lorensuhewa L."/>
            <person name="Robinson T."/>
            <person name="Song A."/>
            <person name="Song B.-B."/>
            <person name="Dinh H."/>
            <person name="Thornton R."/>
            <person name="Coyle M."/>
            <person name="Francisco L."/>
            <person name="Jackson L."/>
            <person name="Javaid M."/>
            <person name="Korchina V."/>
            <person name="Kovar C."/>
            <person name="Mata R."/>
            <person name="Mathew T."/>
            <person name="Ngo R."/>
            <person name="Nguyen L."/>
            <person name="Nguyen N."/>
            <person name="Okwuonu G."/>
            <person name="Ongeri F."/>
            <person name="Pham C."/>
            <person name="Simmons D."/>
            <person name="Wilczek-Boney K."/>
            <person name="Hale W."/>
            <person name="Jakkamsetti A."/>
            <person name="Pham P."/>
            <person name="Ruth R."/>
            <person name="San Lucas F."/>
            <person name="Warren J."/>
            <person name="Zhang J."/>
            <person name="Zhao Z."/>
            <person name="Zhou C."/>
            <person name="Zhu D."/>
            <person name="Lee S."/>
            <person name="Bess C."/>
            <person name="Blankenburg K."/>
            <person name="Forbes L."/>
            <person name="Fu Q."/>
            <person name="Gubbala S."/>
            <person name="Hirani K."/>
            <person name="Jayaseelan J.C."/>
            <person name="Lara F."/>
            <person name="Munidasa M."/>
            <person name="Palculict T."/>
            <person name="Patil S."/>
            <person name="Pu L.-L."/>
            <person name="Saada N."/>
            <person name="Tang L."/>
            <person name="Weissenberger G."/>
            <person name="Zhu Y."/>
            <person name="Hemphill L."/>
            <person name="Shang Y."/>
            <person name="Youmans B."/>
            <person name="Ayvaz T."/>
            <person name="Ross M."/>
            <person name="Santibanez J."/>
            <person name="Aqrawi P."/>
            <person name="Gross S."/>
            <person name="Joshi V."/>
            <person name="Fowler G."/>
            <person name="Nazareth L."/>
            <person name="Reid J."/>
            <person name="Worley K."/>
            <person name="Petrosino J."/>
            <person name="Highlander S."/>
            <person name="Gibbs R."/>
        </authorList>
    </citation>
    <scope>NUCLEOTIDE SEQUENCE [LARGE SCALE GENOMIC DNA]</scope>
    <source>
        <strain evidence="2">ATCC 17931 / CDC X599 / XDIA</strain>
    </source>
</reference>
<dbReference type="Gene3D" id="1.10.340.30">
    <property type="entry name" value="Hypothetical protein, domain 2"/>
    <property type="match status" value="1"/>
</dbReference>
<name>E3H041_ROTDC</name>
<dbReference type="RefSeq" id="WP_013397691.1">
    <property type="nucleotide sequence ID" value="NC_014643.1"/>
</dbReference>
<organism evidence="1 2">
    <name type="scientific">Rothia dentocariosa (strain ATCC 17931 / CDC X599 / XDIA)</name>
    <dbReference type="NCBI Taxonomy" id="762948"/>
    <lineage>
        <taxon>Bacteria</taxon>
        <taxon>Bacillati</taxon>
        <taxon>Actinomycetota</taxon>
        <taxon>Actinomycetes</taxon>
        <taxon>Micrococcales</taxon>
        <taxon>Micrococcaceae</taxon>
        <taxon>Rothia</taxon>
    </lineage>
</organism>
<evidence type="ECO:0000313" key="2">
    <source>
        <dbReference type="Proteomes" id="UP000000387"/>
    </source>
</evidence>
<evidence type="ECO:0008006" key="3">
    <source>
        <dbReference type="Google" id="ProtNLM"/>
    </source>
</evidence>
<dbReference type="Proteomes" id="UP000000387">
    <property type="component" value="Chromosome"/>
</dbReference>
<dbReference type="GeneID" id="29743892"/>
<dbReference type="eggNOG" id="COG0122">
    <property type="taxonomic scope" value="Bacteria"/>
</dbReference>